<sequence>MIDFFFKKINYVRYPIDERLFRKAFEAVYQAAGQITEGSVRALPLIAAVLATAYRLAPADEVRPEEAQRRSLSLYWDAQFSLTISTRLNPMSIRLVETRIILGLYLIIIHGRRLAEGWSMFQAAVSSGQILGLHRDGTKVAADLDPYMIEYRRRLWSYLCHADATFSCLLNRPPSIDPVFNDTKLPSNINLSALVDESSLVPGKPMSETTDATYLILRRQLADIVRQIVRNFQRVDRDPTYDDVLALDAKLNQLRKDLPPQFRLDNPDTSQDKDFWYLPIHRYYIQTEILHYTIILHRPWFLRDLKSDRYSISRQACTEATRADFAMRSHFRDDVPDFFETLRGGSLRQFMPAMIAGISILLEPSGEYADIHRQIVDRFLEDHDKNRPDGYSREEVEIVGHGPIPSADCARLPTSGGTTEVVSRRESPSPSVAIQARTRGTWTSPLLHPPHWRMSGLQARSMALPTEVGPDSRPTRRKRQLAHLLKTYSTTLLATANTRSCGIVGWTYLQTQCSSKETPAKRHSETGVARPRSRRRDAGTESRSRLTTHISWDCRLSSVQRLHQTSSSLVRRKCATICSVHPLTVLLFTAVSNESRVS</sequence>
<feature type="region of interest" description="Disordered" evidence="3">
    <location>
        <begin position="402"/>
        <end position="434"/>
    </location>
</feature>
<dbReference type="Pfam" id="PF04082">
    <property type="entry name" value="Fungal_trans"/>
    <property type="match status" value="1"/>
</dbReference>
<dbReference type="Proteomes" id="UP000473826">
    <property type="component" value="Unassembled WGS sequence"/>
</dbReference>
<dbReference type="PANTHER" id="PTHR31001">
    <property type="entry name" value="UNCHARACTERIZED TRANSCRIPTIONAL REGULATORY PROTEIN"/>
    <property type="match status" value="1"/>
</dbReference>
<dbReference type="GO" id="GO:0008270">
    <property type="term" value="F:zinc ion binding"/>
    <property type="evidence" value="ECO:0007669"/>
    <property type="project" value="InterPro"/>
</dbReference>
<evidence type="ECO:0000256" key="2">
    <source>
        <dbReference type="ARBA" id="ARBA00023242"/>
    </source>
</evidence>
<dbReference type="GO" id="GO:0003677">
    <property type="term" value="F:DNA binding"/>
    <property type="evidence" value="ECO:0007669"/>
    <property type="project" value="InterPro"/>
</dbReference>
<evidence type="ECO:0000259" key="4">
    <source>
        <dbReference type="SMART" id="SM00906"/>
    </source>
</evidence>
<comment type="caution">
    <text evidence="5">The sequence shown here is derived from an EMBL/GenBank/DDBJ whole genome shotgun (WGS) entry which is preliminary data.</text>
</comment>
<feature type="domain" description="Xylanolytic transcriptional activator regulatory" evidence="4">
    <location>
        <begin position="117"/>
        <end position="192"/>
    </location>
</feature>
<accession>A0A7D8Z6X6</accession>
<dbReference type="AlphaFoldDB" id="A0A7D8Z6X6"/>
<dbReference type="InterPro" id="IPR007219">
    <property type="entry name" value="XnlR_reg_dom"/>
</dbReference>
<comment type="subcellular location">
    <subcellularLocation>
        <location evidence="1">Nucleus</location>
    </subcellularLocation>
</comment>
<protein>
    <recommendedName>
        <fullName evidence="4">Xylanolytic transcriptional activator regulatory domain-containing protein</fullName>
    </recommendedName>
</protein>
<evidence type="ECO:0000256" key="1">
    <source>
        <dbReference type="ARBA" id="ARBA00004123"/>
    </source>
</evidence>
<evidence type="ECO:0000313" key="5">
    <source>
        <dbReference type="EMBL" id="TXT15682.1"/>
    </source>
</evidence>
<proteinExistence type="predicted"/>
<dbReference type="SMART" id="SM00906">
    <property type="entry name" value="Fungal_trans"/>
    <property type="match status" value="1"/>
</dbReference>
<dbReference type="OrthoDB" id="4934715at2759"/>
<dbReference type="CDD" id="cd12148">
    <property type="entry name" value="fungal_TF_MHR"/>
    <property type="match status" value="1"/>
</dbReference>
<evidence type="ECO:0000256" key="3">
    <source>
        <dbReference type="SAM" id="MobiDB-lite"/>
    </source>
</evidence>
<feature type="region of interest" description="Disordered" evidence="3">
    <location>
        <begin position="515"/>
        <end position="544"/>
    </location>
</feature>
<dbReference type="PANTHER" id="PTHR31001:SF87">
    <property type="entry name" value="COL-21"/>
    <property type="match status" value="1"/>
</dbReference>
<dbReference type="GO" id="GO:0005634">
    <property type="term" value="C:nucleus"/>
    <property type="evidence" value="ECO:0007669"/>
    <property type="project" value="UniProtKB-SubCell"/>
</dbReference>
<evidence type="ECO:0000313" key="6">
    <source>
        <dbReference type="Proteomes" id="UP000473826"/>
    </source>
</evidence>
<name>A0A7D8Z6X6_VANHU</name>
<organism evidence="5 6">
    <name type="scientific">Vanrija humicola</name>
    <name type="common">Yeast</name>
    <name type="synonym">Cryptococcus humicola</name>
    <dbReference type="NCBI Taxonomy" id="5417"/>
    <lineage>
        <taxon>Eukaryota</taxon>
        <taxon>Fungi</taxon>
        <taxon>Dikarya</taxon>
        <taxon>Basidiomycota</taxon>
        <taxon>Agaricomycotina</taxon>
        <taxon>Tremellomycetes</taxon>
        <taxon>Trichosporonales</taxon>
        <taxon>Trichosporonaceae</taxon>
        <taxon>Vanrija</taxon>
    </lineage>
</organism>
<keyword evidence="2" id="KW-0539">Nucleus</keyword>
<keyword evidence="6" id="KW-1185">Reference proteome</keyword>
<dbReference type="InterPro" id="IPR050613">
    <property type="entry name" value="Sec_Metabolite_Reg"/>
</dbReference>
<dbReference type="EMBL" id="QKWK01000001">
    <property type="protein sequence ID" value="TXT15682.1"/>
    <property type="molecule type" value="Genomic_DNA"/>
</dbReference>
<reference evidence="5 6" key="1">
    <citation type="journal article" date="2019" name="PLoS Genet.">
        <title>Convergent evolution of linked mating-type loci in basidiomycete fungi.</title>
        <authorList>
            <person name="Sun S."/>
            <person name="Coelho M.A."/>
            <person name="Heitman J."/>
            <person name="Nowrousian M."/>
        </authorList>
    </citation>
    <scope>NUCLEOTIDE SEQUENCE [LARGE SCALE GENOMIC DNA]</scope>
    <source>
        <strain evidence="5 6">CBS 4282</strain>
    </source>
</reference>
<gene>
    <name evidence="5" type="ORF">VHUM_00185</name>
</gene>
<dbReference type="GO" id="GO:0006351">
    <property type="term" value="P:DNA-templated transcription"/>
    <property type="evidence" value="ECO:0007669"/>
    <property type="project" value="InterPro"/>
</dbReference>